<protein>
    <recommendedName>
        <fullName evidence="3">HTH domain protein</fullName>
    </recommendedName>
</protein>
<evidence type="ECO:0000313" key="2">
    <source>
        <dbReference type="Proteomes" id="UP000030649"/>
    </source>
</evidence>
<proteinExistence type="predicted"/>
<evidence type="ECO:0008006" key="3">
    <source>
        <dbReference type="Google" id="ProtNLM"/>
    </source>
</evidence>
<name>U1PGU2_9EURY</name>
<organism evidence="1 2">
    <name type="scientific">Haloquadratum walsbyi J07HQW1</name>
    <dbReference type="NCBI Taxonomy" id="1238424"/>
    <lineage>
        <taxon>Archaea</taxon>
        <taxon>Methanobacteriati</taxon>
        <taxon>Methanobacteriota</taxon>
        <taxon>Stenosarchaea group</taxon>
        <taxon>Halobacteria</taxon>
        <taxon>Halobacteriales</taxon>
        <taxon>Haloferacaceae</taxon>
        <taxon>Haloquadratum</taxon>
    </lineage>
</organism>
<dbReference type="Proteomes" id="UP000030649">
    <property type="component" value="Unassembled WGS sequence"/>
</dbReference>
<accession>U1PGU2</accession>
<reference evidence="1 2" key="1">
    <citation type="journal article" date="2013" name="PLoS ONE">
        <title>Assembly-driven community genomics of a hypersaline microbial ecosystem.</title>
        <authorList>
            <person name="Podell S."/>
            <person name="Ugalde J.A."/>
            <person name="Narasingarao P."/>
            <person name="Banfield J.F."/>
            <person name="Heidelberg K.B."/>
            <person name="Allen E.E."/>
        </authorList>
    </citation>
    <scope>NUCLEOTIDE SEQUENCE [LARGE SCALE GENOMIC DNA]</scope>
    <source>
        <strain evidence="2">J07HQW1</strain>
    </source>
</reference>
<dbReference type="STRING" id="1238424.J07HQW1_01380"/>
<sequence length="127" mass="13707">MVICIVEIPLVMSRERTDSGQYAETVIIDRVRQVFSTVAGPAVTSADIASELGVTAEAARRKLNESHGRGMLGKRKTAGRNIYWLQPAGDVTDINPEDPVWGTDSITGDETVSEADIDDVLYGDING</sequence>
<dbReference type="AlphaFoldDB" id="U1PGU2"/>
<gene>
    <name evidence="1" type="ORF">J07HQW1_01380</name>
</gene>
<dbReference type="EMBL" id="KE356560">
    <property type="protein sequence ID" value="ERG91346.1"/>
    <property type="molecule type" value="Genomic_DNA"/>
</dbReference>
<evidence type="ECO:0000313" key="1">
    <source>
        <dbReference type="EMBL" id="ERG91346.1"/>
    </source>
</evidence>
<dbReference type="HOGENOM" id="CLU_2091241_0_0_2"/>